<protein>
    <submittedName>
        <fullName evidence="1">Uncharacterized protein</fullName>
    </submittedName>
</protein>
<organism evidence="1">
    <name type="scientific">marine sediment metagenome</name>
    <dbReference type="NCBI Taxonomy" id="412755"/>
    <lineage>
        <taxon>unclassified sequences</taxon>
        <taxon>metagenomes</taxon>
        <taxon>ecological metagenomes</taxon>
    </lineage>
</organism>
<name>A0A0F9MVU1_9ZZZZ</name>
<gene>
    <name evidence="1" type="ORF">LCGC14_1042400</name>
</gene>
<dbReference type="AlphaFoldDB" id="A0A0F9MVU1"/>
<reference evidence="1" key="1">
    <citation type="journal article" date="2015" name="Nature">
        <title>Complex archaea that bridge the gap between prokaryotes and eukaryotes.</title>
        <authorList>
            <person name="Spang A."/>
            <person name="Saw J.H."/>
            <person name="Jorgensen S.L."/>
            <person name="Zaremba-Niedzwiedzka K."/>
            <person name="Martijn J."/>
            <person name="Lind A.E."/>
            <person name="van Eijk R."/>
            <person name="Schleper C."/>
            <person name="Guy L."/>
            <person name="Ettema T.J."/>
        </authorList>
    </citation>
    <scope>NUCLEOTIDE SEQUENCE</scope>
</reference>
<comment type="caution">
    <text evidence="1">The sequence shown here is derived from an EMBL/GenBank/DDBJ whole genome shotgun (WGS) entry which is preliminary data.</text>
</comment>
<sequence length="53" mass="6370">MPNPHNPDNNCPICGKAECGTWHKEYESRLQKEYERYMSIYGHGYCPYERRCN</sequence>
<proteinExistence type="predicted"/>
<evidence type="ECO:0000313" key="1">
    <source>
        <dbReference type="EMBL" id="KKN09869.1"/>
    </source>
</evidence>
<dbReference type="EMBL" id="LAZR01004300">
    <property type="protein sequence ID" value="KKN09869.1"/>
    <property type="molecule type" value="Genomic_DNA"/>
</dbReference>
<accession>A0A0F9MVU1</accession>